<dbReference type="OrthoDB" id="7832001at2759"/>
<evidence type="ECO:0000256" key="2">
    <source>
        <dbReference type="ARBA" id="ARBA00022670"/>
    </source>
</evidence>
<evidence type="ECO:0000313" key="7">
    <source>
        <dbReference type="Proteomes" id="UP000683360"/>
    </source>
</evidence>
<dbReference type="Gene3D" id="3.40.630.10">
    <property type="entry name" value="Zn peptidases"/>
    <property type="match status" value="1"/>
</dbReference>
<dbReference type="Pfam" id="PF07687">
    <property type="entry name" value="M20_dimer"/>
    <property type="match status" value="1"/>
</dbReference>
<dbReference type="GO" id="GO:0016805">
    <property type="term" value="F:dipeptidase activity"/>
    <property type="evidence" value="ECO:0007669"/>
    <property type="project" value="UniProtKB-KW"/>
</dbReference>
<evidence type="ECO:0000256" key="4">
    <source>
        <dbReference type="ARBA" id="ARBA00022801"/>
    </source>
</evidence>
<dbReference type="Gene3D" id="3.30.70.360">
    <property type="match status" value="2"/>
</dbReference>
<dbReference type="GO" id="GO:0006508">
    <property type="term" value="P:proteolysis"/>
    <property type="evidence" value="ECO:0007669"/>
    <property type="project" value="UniProtKB-KW"/>
</dbReference>
<name>A0A8S3RNF2_MYTED</name>
<evidence type="ECO:0000256" key="3">
    <source>
        <dbReference type="ARBA" id="ARBA00022723"/>
    </source>
</evidence>
<dbReference type="Proteomes" id="UP000683360">
    <property type="component" value="Unassembled WGS sequence"/>
</dbReference>
<dbReference type="InterPro" id="IPR001261">
    <property type="entry name" value="ArgE/DapE_CS"/>
</dbReference>
<dbReference type="Pfam" id="PF01546">
    <property type="entry name" value="Peptidase_M20"/>
    <property type="match status" value="1"/>
</dbReference>
<dbReference type="InterPro" id="IPR002933">
    <property type="entry name" value="Peptidase_M20"/>
</dbReference>
<gene>
    <name evidence="6" type="ORF">MEDL_25070</name>
</gene>
<dbReference type="AlphaFoldDB" id="A0A8S3RNF2"/>
<comment type="caution">
    <text evidence="6">The sequence shown here is derived from an EMBL/GenBank/DDBJ whole genome shotgun (WGS) entry which is preliminary data.</text>
</comment>
<dbReference type="EC" id="3.4.13.18" evidence="6"/>
<dbReference type="PANTHER" id="PTHR43270:SF4">
    <property type="entry name" value="CARNOSINE DIPEPTIDASE 2, ISOFORM A"/>
    <property type="match status" value="1"/>
</dbReference>
<evidence type="ECO:0000259" key="5">
    <source>
        <dbReference type="Pfam" id="PF07687"/>
    </source>
</evidence>
<protein>
    <submittedName>
        <fullName evidence="6">CNDP2</fullName>
        <ecNumber evidence="6">3.4.13.18</ecNumber>
    </submittedName>
</protein>
<dbReference type="InterPro" id="IPR011650">
    <property type="entry name" value="Peptidase_M20_dimer"/>
</dbReference>
<dbReference type="SUPFAM" id="SSF53187">
    <property type="entry name" value="Zn-dependent exopeptidases"/>
    <property type="match status" value="1"/>
</dbReference>
<dbReference type="GO" id="GO:0046872">
    <property type="term" value="F:metal ion binding"/>
    <property type="evidence" value="ECO:0007669"/>
    <property type="project" value="UniProtKB-KW"/>
</dbReference>
<keyword evidence="2" id="KW-0645">Protease</keyword>
<keyword evidence="4 6" id="KW-0378">Hydrolase</keyword>
<keyword evidence="7" id="KW-1185">Reference proteome</keyword>
<proteinExistence type="inferred from homology"/>
<organism evidence="6 7">
    <name type="scientific">Mytilus edulis</name>
    <name type="common">Blue mussel</name>
    <dbReference type="NCBI Taxonomy" id="6550"/>
    <lineage>
        <taxon>Eukaryota</taxon>
        <taxon>Metazoa</taxon>
        <taxon>Spiralia</taxon>
        <taxon>Lophotrochozoa</taxon>
        <taxon>Mollusca</taxon>
        <taxon>Bivalvia</taxon>
        <taxon>Autobranchia</taxon>
        <taxon>Pteriomorphia</taxon>
        <taxon>Mytilida</taxon>
        <taxon>Mytiloidea</taxon>
        <taxon>Mytilidae</taxon>
        <taxon>Mytilinae</taxon>
        <taxon>Mytilus</taxon>
    </lineage>
</organism>
<sequence>MDTDTKKLFEQIDAKQEKYIKRLADTVAIKSVSAWPETRPEIVKMVKWTQKELETLGATTQLEELGDQVMPDGSKLPLPPVLLATLGTDPKKKTLLVYGHLDVQPAHKDDGWDTEPFVLTEVDGKLYGRGSTDDKGPVLDWINTLEAMQELKQDIPINIKFMLEGMEESGSEGLDDLVFSKKDTFLKDVDYVCISDNYWLGKTKPCITYGLRGICYFFLEVECSTKDLHSGVFGGTVHEAMTDLTAILGSLVDVNGKILIPGIYDTVAPVTDDERKSYGPIDFDLVSVEGAFSGAGAKTVIPRKVIGKFSIRLVPDQLPEEVEKKVKAHIDNVVKKQGSPNKVSLSMGHGGKPWVSDFNDPNYVAGRNAMKTVFGVEPDLNK</sequence>
<reference evidence="6" key="1">
    <citation type="submission" date="2021-03" db="EMBL/GenBank/DDBJ databases">
        <authorList>
            <person name="Bekaert M."/>
        </authorList>
    </citation>
    <scope>NUCLEOTIDE SEQUENCE</scope>
</reference>
<dbReference type="PROSITE" id="PS00759">
    <property type="entry name" value="ARGE_DAPE_CPG2_2"/>
    <property type="match status" value="1"/>
</dbReference>
<keyword evidence="3" id="KW-0479">Metal-binding</keyword>
<keyword evidence="6" id="KW-0224">Dipeptidase</keyword>
<comment type="similarity">
    <text evidence="1">Belongs to the peptidase M20A family.</text>
</comment>
<evidence type="ECO:0000256" key="1">
    <source>
        <dbReference type="ARBA" id="ARBA00006247"/>
    </source>
</evidence>
<dbReference type="PANTHER" id="PTHR43270">
    <property type="entry name" value="BETA-ALA-HIS DIPEPTIDASE"/>
    <property type="match status" value="1"/>
</dbReference>
<dbReference type="EMBL" id="CAJPWZ010001251">
    <property type="protein sequence ID" value="CAG2211020.1"/>
    <property type="molecule type" value="Genomic_DNA"/>
</dbReference>
<dbReference type="InterPro" id="IPR051458">
    <property type="entry name" value="Cyt/Met_Dipeptidase"/>
</dbReference>
<feature type="domain" description="Peptidase M20 dimerisation" evidence="5">
    <location>
        <begin position="209"/>
        <end position="335"/>
    </location>
</feature>
<accession>A0A8S3RNF2</accession>
<evidence type="ECO:0000313" key="6">
    <source>
        <dbReference type="EMBL" id="CAG2211020.1"/>
    </source>
</evidence>